<dbReference type="SUPFAM" id="SSF52058">
    <property type="entry name" value="L domain-like"/>
    <property type="match status" value="1"/>
</dbReference>
<dbReference type="Gramene" id="KJB74240">
    <property type="protein sequence ID" value="KJB74240"/>
    <property type="gene ID" value="B456_011G282100"/>
</dbReference>
<name>A0A0D2VSQ7_GOSRA</name>
<evidence type="ECO:0000256" key="2">
    <source>
        <dbReference type="ARBA" id="ARBA00022737"/>
    </source>
</evidence>
<dbReference type="Gene3D" id="3.40.50.10140">
    <property type="entry name" value="Toll/interleukin-1 receptor homology (TIR) domain"/>
    <property type="match status" value="1"/>
</dbReference>
<dbReference type="OrthoDB" id="1357022at2759"/>
<dbReference type="InterPro" id="IPR032675">
    <property type="entry name" value="LRR_dom_sf"/>
</dbReference>
<dbReference type="EMBL" id="CM001750">
    <property type="protein sequence ID" value="KJB74240.1"/>
    <property type="molecule type" value="Genomic_DNA"/>
</dbReference>
<keyword evidence="1" id="KW-0433">Leucine-rich repeat</keyword>
<evidence type="ECO:0000313" key="6">
    <source>
        <dbReference type="EMBL" id="KJB74240.1"/>
    </source>
</evidence>
<reference evidence="6 7" key="1">
    <citation type="journal article" date="2012" name="Nature">
        <title>Repeated polyploidization of Gossypium genomes and the evolution of spinnable cotton fibres.</title>
        <authorList>
            <person name="Paterson A.H."/>
            <person name="Wendel J.F."/>
            <person name="Gundlach H."/>
            <person name="Guo H."/>
            <person name="Jenkins J."/>
            <person name="Jin D."/>
            <person name="Llewellyn D."/>
            <person name="Showmaker K.C."/>
            <person name="Shu S."/>
            <person name="Udall J."/>
            <person name="Yoo M.J."/>
            <person name="Byers R."/>
            <person name="Chen W."/>
            <person name="Doron-Faigenboim A."/>
            <person name="Duke M.V."/>
            <person name="Gong L."/>
            <person name="Grimwood J."/>
            <person name="Grover C."/>
            <person name="Grupp K."/>
            <person name="Hu G."/>
            <person name="Lee T.H."/>
            <person name="Li J."/>
            <person name="Lin L."/>
            <person name="Liu T."/>
            <person name="Marler B.S."/>
            <person name="Page J.T."/>
            <person name="Roberts A.W."/>
            <person name="Romanel E."/>
            <person name="Sanders W.S."/>
            <person name="Szadkowski E."/>
            <person name="Tan X."/>
            <person name="Tang H."/>
            <person name="Xu C."/>
            <person name="Wang J."/>
            <person name="Wang Z."/>
            <person name="Zhang D."/>
            <person name="Zhang L."/>
            <person name="Ashrafi H."/>
            <person name="Bedon F."/>
            <person name="Bowers J.E."/>
            <person name="Brubaker C.L."/>
            <person name="Chee P.W."/>
            <person name="Das S."/>
            <person name="Gingle A.R."/>
            <person name="Haigler C.H."/>
            <person name="Harker D."/>
            <person name="Hoffmann L.V."/>
            <person name="Hovav R."/>
            <person name="Jones D.C."/>
            <person name="Lemke C."/>
            <person name="Mansoor S."/>
            <person name="ur Rahman M."/>
            <person name="Rainville L.N."/>
            <person name="Rambani A."/>
            <person name="Reddy U.K."/>
            <person name="Rong J.K."/>
            <person name="Saranga Y."/>
            <person name="Scheffler B.E."/>
            <person name="Scheffler J.A."/>
            <person name="Stelly D.M."/>
            <person name="Triplett B.A."/>
            <person name="Van Deynze A."/>
            <person name="Vaslin M.F."/>
            <person name="Waghmare V.N."/>
            <person name="Walford S.A."/>
            <person name="Wright R.J."/>
            <person name="Zaki E.A."/>
            <person name="Zhang T."/>
            <person name="Dennis E.S."/>
            <person name="Mayer K.F."/>
            <person name="Peterson D.G."/>
            <person name="Rokhsar D.S."/>
            <person name="Wang X."/>
            <person name="Schmutz J."/>
        </authorList>
    </citation>
    <scope>NUCLEOTIDE SEQUENCE [LARGE SCALE GENOMIC DNA]</scope>
</reference>
<keyword evidence="7" id="KW-1185">Reference proteome</keyword>
<keyword evidence="3" id="KW-0611">Plant defense</keyword>
<dbReference type="SUPFAM" id="SSF52200">
    <property type="entry name" value="Toll/Interleukin receptor TIR domain"/>
    <property type="match status" value="1"/>
</dbReference>
<keyword evidence="2" id="KW-0677">Repeat</keyword>
<keyword evidence="4" id="KW-0520">NAD</keyword>
<evidence type="ECO:0000259" key="5">
    <source>
        <dbReference type="PROSITE" id="PS50104"/>
    </source>
</evidence>
<dbReference type="InterPro" id="IPR035897">
    <property type="entry name" value="Toll_tir_struct_dom_sf"/>
</dbReference>
<dbReference type="InterPro" id="IPR044974">
    <property type="entry name" value="Disease_R_plants"/>
</dbReference>
<sequence length="1038" mass="118957">MASSSSSRQMKHQVFLSFRGEDTRLNFTSHLLKALKDTGVNVFFDEDTLEKGDQLSLALSQAIATSNLSIIVLSVNYASSKSCLAELSDIMDRKDTEGHIVLPIFYHVDPSDVRNLAGRFKTSFDVHESEKLDQVQQWQAAFVEVGKLKGWRIEGGKFDRPETEYIKDIVEYVIKKLMNSKFGSASEEFIGIDDQKDTILRLIEQEDSRVIGLWGMGGIGKTTLADAVYKEAFPKFKDHCFLLNVSQKSEKQGIESLRNEFLSELLNQKIHIGTLSIGFPLIERLNNKRVIVVLDDVNDPDQIDFMGVKYFGDGSKIIITSRDRQVLKNGGADKIYEVKKLNENDSLQLFSTFAFKLLNPSVDFRDLSNKFVKYAQGNPLALKVLGSKLYTKTKKDWECEVEKLKEYGQPKILQILKRSFDGLEELEKNIFLDIACFFKWISKEEAENILSSCYKGAVCGISNLIDKCLLDISPVEHISVHDMLEEMAKDIVRQESKSIGMRSRLWDPKDVDKVLRYNKGTESIEGIELDMSQIKHVLRLHPSTVGNMLNLKYLNFYSRNTDKKLLADEHDNVSLPNELRYLWWRYYPFRNLLSFNPKNLVILGLSDGNMEQLWDDDDHQDLVNLRTIVLNGCKNLRKFPKLLGAINLEDIECRECESLVELPCLNHLASLASITLHKCRSLKEFLELPKNISYLDLGETGVEEVPDSIEHLTRLEVLNLRDTMVKNVSTRISKLEHLWLLDLSYSSIAEFPEIPINLQHLRLADTEIEEVPSRFDCQSSLTLSDLSGTSITTVDVATFIRFENLEHLKMNYCHKLKLLSEVPPNLSYLEAHGCTSLEKVTFIDRNRFEVPNEIFMIFSDCFNLNKDSIDNIEETAMFKVGAQVERWISLWESGCESQRLFFCFPGNEISANKFEFQSLNSSINLKIAPNWRIGGRFLAFAIFLVADLTNCSRYEYIERICEYQLKATSGGNEKFKTKWSDRRVLDFESVFECNGEHVLILCWNKETITGCFVSCLNSKPRALVKKQTQKQKQKNETS</sequence>
<dbReference type="AlphaFoldDB" id="A0A0D2VSQ7"/>
<dbReference type="SUPFAM" id="SSF46785">
    <property type="entry name" value="Winged helix' DNA-binding domain"/>
    <property type="match status" value="1"/>
</dbReference>
<dbReference type="Gene3D" id="3.40.50.300">
    <property type="entry name" value="P-loop containing nucleotide triphosphate hydrolases"/>
    <property type="match status" value="1"/>
</dbReference>
<dbReference type="OMA" id="ICEYQLK"/>
<dbReference type="FunFam" id="3.40.50.10140:FF:000007">
    <property type="entry name" value="Disease resistance protein (TIR-NBS-LRR class)"/>
    <property type="match status" value="1"/>
</dbReference>
<protein>
    <recommendedName>
        <fullName evidence="5">TIR domain-containing protein</fullName>
    </recommendedName>
</protein>
<dbReference type="PRINTS" id="PR00364">
    <property type="entry name" value="DISEASERSIST"/>
</dbReference>
<dbReference type="GO" id="GO:0043531">
    <property type="term" value="F:ADP binding"/>
    <property type="evidence" value="ECO:0007669"/>
    <property type="project" value="InterPro"/>
</dbReference>
<dbReference type="Gene3D" id="3.80.10.10">
    <property type="entry name" value="Ribonuclease Inhibitor"/>
    <property type="match status" value="2"/>
</dbReference>
<dbReference type="SMART" id="SM00255">
    <property type="entry name" value="TIR"/>
    <property type="match status" value="1"/>
</dbReference>
<dbReference type="GO" id="GO:0007165">
    <property type="term" value="P:signal transduction"/>
    <property type="evidence" value="ECO:0007669"/>
    <property type="project" value="InterPro"/>
</dbReference>
<dbReference type="InterPro" id="IPR042197">
    <property type="entry name" value="Apaf_helical"/>
</dbReference>
<dbReference type="Gene3D" id="1.10.8.430">
    <property type="entry name" value="Helical domain of apoptotic protease-activating factors"/>
    <property type="match status" value="1"/>
</dbReference>
<dbReference type="Pfam" id="PF23282">
    <property type="entry name" value="WHD_ROQ1"/>
    <property type="match status" value="1"/>
</dbReference>
<dbReference type="PANTHER" id="PTHR11017">
    <property type="entry name" value="LEUCINE-RICH REPEAT-CONTAINING PROTEIN"/>
    <property type="match status" value="1"/>
</dbReference>
<dbReference type="Pfam" id="PF01582">
    <property type="entry name" value="TIR"/>
    <property type="match status" value="1"/>
</dbReference>
<organism evidence="6 7">
    <name type="scientific">Gossypium raimondii</name>
    <name type="common">Peruvian cotton</name>
    <name type="synonym">Gossypium klotzschianum subsp. raimondii</name>
    <dbReference type="NCBI Taxonomy" id="29730"/>
    <lineage>
        <taxon>Eukaryota</taxon>
        <taxon>Viridiplantae</taxon>
        <taxon>Streptophyta</taxon>
        <taxon>Embryophyta</taxon>
        <taxon>Tracheophyta</taxon>
        <taxon>Spermatophyta</taxon>
        <taxon>Magnoliopsida</taxon>
        <taxon>eudicotyledons</taxon>
        <taxon>Gunneridae</taxon>
        <taxon>Pentapetalae</taxon>
        <taxon>rosids</taxon>
        <taxon>malvids</taxon>
        <taxon>Malvales</taxon>
        <taxon>Malvaceae</taxon>
        <taxon>Malvoideae</taxon>
        <taxon>Gossypium</taxon>
    </lineage>
</organism>
<dbReference type="InterPro" id="IPR000157">
    <property type="entry name" value="TIR_dom"/>
</dbReference>
<dbReference type="SUPFAM" id="SSF52540">
    <property type="entry name" value="P-loop containing nucleoside triphosphate hydrolases"/>
    <property type="match status" value="1"/>
</dbReference>
<evidence type="ECO:0000256" key="1">
    <source>
        <dbReference type="ARBA" id="ARBA00022614"/>
    </source>
</evidence>
<evidence type="ECO:0000256" key="3">
    <source>
        <dbReference type="ARBA" id="ARBA00022821"/>
    </source>
</evidence>
<accession>A0A0D2VSQ7</accession>
<dbReference type="InterPro" id="IPR036390">
    <property type="entry name" value="WH_DNA-bd_sf"/>
</dbReference>
<dbReference type="Proteomes" id="UP000032304">
    <property type="component" value="Chromosome 11"/>
</dbReference>
<proteinExistence type="predicted"/>
<dbReference type="InterPro" id="IPR027417">
    <property type="entry name" value="P-loop_NTPase"/>
</dbReference>
<dbReference type="InterPro" id="IPR002182">
    <property type="entry name" value="NB-ARC"/>
</dbReference>
<dbReference type="InterPro" id="IPR058192">
    <property type="entry name" value="WHD_ROQ1-like"/>
</dbReference>
<dbReference type="PANTHER" id="PTHR11017:SF479">
    <property type="entry name" value="DISEASE RESISTANCE PROTEIN (TIR-NBS-LRR CLASS) FAMILY"/>
    <property type="match status" value="1"/>
</dbReference>
<evidence type="ECO:0000313" key="7">
    <source>
        <dbReference type="Proteomes" id="UP000032304"/>
    </source>
</evidence>
<dbReference type="PROSITE" id="PS50104">
    <property type="entry name" value="TIR"/>
    <property type="match status" value="1"/>
</dbReference>
<dbReference type="Pfam" id="PF00931">
    <property type="entry name" value="NB-ARC"/>
    <property type="match status" value="1"/>
</dbReference>
<feature type="domain" description="TIR" evidence="5">
    <location>
        <begin position="10"/>
        <end position="177"/>
    </location>
</feature>
<evidence type="ECO:0000256" key="4">
    <source>
        <dbReference type="ARBA" id="ARBA00023027"/>
    </source>
</evidence>
<dbReference type="GO" id="GO:0006952">
    <property type="term" value="P:defense response"/>
    <property type="evidence" value="ECO:0007669"/>
    <property type="project" value="UniProtKB-KW"/>
</dbReference>
<gene>
    <name evidence="6" type="ORF">B456_011G282100</name>
</gene>